<protein>
    <submittedName>
        <fullName evidence="2">Uncharacterized protein</fullName>
    </submittedName>
</protein>
<evidence type="ECO:0000313" key="3">
    <source>
        <dbReference type="Proteomes" id="UP000076798"/>
    </source>
</evidence>
<accession>A0A166FBV7</accession>
<proteinExistence type="predicted"/>
<evidence type="ECO:0000313" key="2">
    <source>
        <dbReference type="EMBL" id="KZT40488.1"/>
    </source>
</evidence>
<feature type="compositionally biased region" description="Basic and acidic residues" evidence="1">
    <location>
        <begin position="1"/>
        <end position="20"/>
    </location>
</feature>
<feature type="region of interest" description="Disordered" evidence="1">
    <location>
        <begin position="190"/>
        <end position="262"/>
    </location>
</feature>
<name>A0A166FBV7_9AGAM</name>
<feature type="region of interest" description="Disordered" evidence="1">
    <location>
        <begin position="1"/>
        <end position="45"/>
    </location>
</feature>
<reference evidence="2 3" key="1">
    <citation type="journal article" date="2016" name="Mol. Biol. Evol.">
        <title>Comparative Genomics of Early-Diverging Mushroom-Forming Fungi Provides Insights into the Origins of Lignocellulose Decay Capabilities.</title>
        <authorList>
            <person name="Nagy L.G."/>
            <person name="Riley R."/>
            <person name="Tritt A."/>
            <person name="Adam C."/>
            <person name="Daum C."/>
            <person name="Floudas D."/>
            <person name="Sun H."/>
            <person name="Yadav J.S."/>
            <person name="Pangilinan J."/>
            <person name="Larsson K.H."/>
            <person name="Matsuura K."/>
            <person name="Barry K."/>
            <person name="Labutti K."/>
            <person name="Kuo R."/>
            <person name="Ohm R.A."/>
            <person name="Bhattacharya S.S."/>
            <person name="Shirouzu T."/>
            <person name="Yoshinaga Y."/>
            <person name="Martin F.M."/>
            <person name="Grigoriev I.V."/>
            <person name="Hibbett D.S."/>
        </authorList>
    </citation>
    <scope>NUCLEOTIDE SEQUENCE [LARGE SCALE GENOMIC DNA]</scope>
    <source>
        <strain evidence="2 3">HHB10207 ss-3</strain>
    </source>
</reference>
<sequence length="262" mass="29237">MKETVARGVSDKRRESSTYEREEDDETTPGRKKGKGKKTRNEGLTIAFNAPNRPAISYSPGTIAHHRIENGPRASRPLEIQQRGTALLVPSGGAIPKPSVYLPPSTAYYYTADVDHRRTGLKIGDHRIKMCPRRSLREHADDKNPVGKDYSPAKGFRPALLLVVRPRPRSFHATPHKQRSGPNIDLRQTAVESEAEEGEKTHKTWHGHAAKTQNSKLKAQAQTTHIAHSEGHSITQIKERKKNSKKTGLDVLEDEISHGRHA</sequence>
<keyword evidence="3" id="KW-1185">Reference proteome</keyword>
<feature type="compositionally biased region" description="Polar residues" evidence="1">
    <location>
        <begin position="211"/>
        <end position="236"/>
    </location>
</feature>
<evidence type="ECO:0000256" key="1">
    <source>
        <dbReference type="SAM" id="MobiDB-lite"/>
    </source>
</evidence>
<gene>
    <name evidence="2" type="ORF">SISSUDRAFT_1118282</name>
</gene>
<dbReference type="Proteomes" id="UP000076798">
    <property type="component" value="Unassembled WGS sequence"/>
</dbReference>
<dbReference type="EMBL" id="KV428032">
    <property type="protein sequence ID" value="KZT40488.1"/>
    <property type="molecule type" value="Genomic_DNA"/>
</dbReference>
<dbReference type="AlphaFoldDB" id="A0A166FBV7"/>
<organism evidence="2 3">
    <name type="scientific">Sistotremastrum suecicum HHB10207 ss-3</name>
    <dbReference type="NCBI Taxonomy" id="1314776"/>
    <lineage>
        <taxon>Eukaryota</taxon>
        <taxon>Fungi</taxon>
        <taxon>Dikarya</taxon>
        <taxon>Basidiomycota</taxon>
        <taxon>Agaricomycotina</taxon>
        <taxon>Agaricomycetes</taxon>
        <taxon>Sistotremastrales</taxon>
        <taxon>Sistotremastraceae</taxon>
        <taxon>Sistotremastrum</taxon>
    </lineage>
</organism>